<keyword evidence="4" id="KW-1185">Reference proteome</keyword>
<feature type="chain" id="PRO_5025328267" description="Lytic polysaccharide monooxygenase" evidence="2">
    <location>
        <begin position="22"/>
        <end position="392"/>
    </location>
</feature>
<dbReference type="Gene3D" id="2.70.50.70">
    <property type="match status" value="1"/>
</dbReference>
<evidence type="ECO:0008006" key="5">
    <source>
        <dbReference type="Google" id="ProtNLM"/>
    </source>
</evidence>
<accession>A0A6A6W6C5</accession>
<evidence type="ECO:0000313" key="4">
    <source>
        <dbReference type="Proteomes" id="UP000799437"/>
    </source>
</evidence>
<sequence>MHTSTILQAVATASMATSAVAHMIMANPVPFSADLIQNGPIDRAQFPCQAQLGFNITKENVMKVGEKQTLSFKGTAVHGGGSCQLVVTTDRPPTANSKFKVIKSIEGGCPGVDGGPSTFDFTLPAAVPDGELSFAWTWFAKLSGKPEMYMNCAPITVSGGAKDASGLDSLPDMFVANLDDAGCRTEGNKDTAFPNPGKEVQRASAFNEGKLEGPCKANSGPPAAAPPAQATPTSAAGGNANNGQYTAEAPVASAPPSNDGGAVFAPSAAPSAEAPVPADPISTPTTLVTVTNAAPAPTAPVQATPPAIPTPAPTPGSASPPANGTACTTDGALVCNGSEQWGLCNHGAVQWQPVAAGTTCANGAIQAKKMRRAGVSAGRAHQRRFHAISHSH</sequence>
<dbReference type="OrthoDB" id="2342176at2759"/>
<evidence type="ECO:0000313" key="3">
    <source>
        <dbReference type="EMBL" id="KAF2757456.1"/>
    </source>
</evidence>
<dbReference type="PANTHER" id="PTHR36182">
    <property type="entry name" value="PROTEIN, PUTATIVE (AFU_ORTHOLOGUE AFUA_6G10930)-RELATED"/>
    <property type="match status" value="1"/>
</dbReference>
<feature type="region of interest" description="Disordered" evidence="1">
    <location>
        <begin position="296"/>
        <end position="324"/>
    </location>
</feature>
<feature type="compositionally biased region" description="Low complexity" evidence="1">
    <location>
        <begin position="217"/>
        <end position="237"/>
    </location>
</feature>
<dbReference type="RefSeq" id="XP_033599907.1">
    <property type="nucleotide sequence ID" value="XM_033747054.1"/>
</dbReference>
<feature type="compositionally biased region" description="Low complexity" evidence="1">
    <location>
        <begin position="262"/>
        <end position="284"/>
    </location>
</feature>
<proteinExistence type="predicted"/>
<gene>
    <name evidence="3" type="ORF">EJ05DRAFT_500993</name>
</gene>
<reference evidence="3" key="1">
    <citation type="journal article" date="2020" name="Stud. Mycol.">
        <title>101 Dothideomycetes genomes: a test case for predicting lifestyles and emergence of pathogens.</title>
        <authorList>
            <person name="Haridas S."/>
            <person name="Albert R."/>
            <person name="Binder M."/>
            <person name="Bloem J."/>
            <person name="Labutti K."/>
            <person name="Salamov A."/>
            <person name="Andreopoulos B."/>
            <person name="Baker S."/>
            <person name="Barry K."/>
            <person name="Bills G."/>
            <person name="Bluhm B."/>
            <person name="Cannon C."/>
            <person name="Castanera R."/>
            <person name="Culley D."/>
            <person name="Daum C."/>
            <person name="Ezra D."/>
            <person name="Gonzalez J."/>
            <person name="Henrissat B."/>
            <person name="Kuo A."/>
            <person name="Liang C."/>
            <person name="Lipzen A."/>
            <person name="Lutzoni F."/>
            <person name="Magnuson J."/>
            <person name="Mondo S."/>
            <person name="Nolan M."/>
            <person name="Ohm R."/>
            <person name="Pangilinan J."/>
            <person name="Park H.-J."/>
            <person name="Ramirez L."/>
            <person name="Alfaro M."/>
            <person name="Sun H."/>
            <person name="Tritt A."/>
            <person name="Yoshinaga Y."/>
            <person name="Zwiers L.-H."/>
            <person name="Turgeon B."/>
            <person name="Goodwin S."/>
            <person name="Spatafora J."/>
            <person name="Crous P."/>
            <person name="Grigoriev I."/>
        </authorList>
    </citation>
    <scope>NUCLEOTIDE SEQUENCE</scope>
    <source>
        <strain evidence="3">CBS 121739</strain>
    </source>
</reference>
<dbReference type="Proteomes" id="UP000799437">
    <property type="component" value="Unassembled WGS sequence"/>
</dbReference>
<feature type="region of interest" description="Disordered" evidence="1">
    <location>
        <begin position="210"/>
        <end position="284"/>
    </location>
</feature>
<name>A0A6A6W6C5_9PEZI</name>
<protein>
    <recommendedName>
        <fullName evidence="5">Lytic polysaccharide monooxygenase</fullName>
    </recommendedName>
</protein>
<evidence type="ECO:0000256" key="1">
    <source>
        <dbReference type="SAM" id="MobiDB-lite"/>
    </source>
</evidence>
<dbReference type="EMBL" id="ML996573">
    <property type="protein sequence ID" value="KAF2757456.1"/>
    <property type="molecule type" value="Genomic_DNA"/>
</dbReference>
<feature type="signal peptide" evidence="2">
    <location>
        <begin position="1"/>
        <end position="21"/>
    </location>
</feature>
<feature type="compositionally biased region" description="Low complexity" evidence="1">
    <location>
        <begin position="296"/>
        <end position="305"/>
    </location>
</feature>
<evidence type="ECO:0000256" key="2">
    <source>
        <dbReference type="SAM" id="SignalP"/>
    </source>
</evidence>
<organism evidence="3 4">
    <name type="scientific">Pseudovirgaria hyperparasitica</name>
    <dbReference type="NCBI Taxonomy" id="470096"/>
    <lineage>
        <taxon>Eukaryota</taxon>
        <taxon>Fungi</taxon>
        <taxon>Dikarya</taxon>
        <taxon>Ascomycota</taxon>
        <taxon>Pezizomycotina</taxon>
        <taxon>Dothideomycetes</taxon>
        <taxon>Dothideomycetes incertae sedis</taxon>
        <taxon>Acrospermales</taxon>
        <taxon>Acrospermaceae</taxon>
        <taxon>Pseudovirgaria</taxon>
    </lineage>
</organism>
<dbReference type="GeneID" id="54488108"/>
<dbReference type="AlphaFoldDB" id="A0A6A6W6C5"/>
<dbReference type="PANTHER" id="PTHR36182:SF2">
    <property type="entry name" value="LYTIC POLYSACCHARIDE MONOOXYGENASE"/>
    <property type="match status" value="1"/>
</dbReference>
<keyword evidence="2" id="KW-0732">Signal</keyword>